<keyword evidence="3" id="KW-1185">Reference proteome</keyword>
<evidence type="ECO:0000313" key="3">
    <source>
        <dbReference type="Proteomes" id="UP001523565"/>
    </source>
</evidence>
<reference evidence="2 3" key="1">
    <citation type="journal article" date="2022" name="Genome Biol. Evol.">
        <title>Host diet, physiology and behaviors set the stage for Lachnospiraceae cladogenesis.</title>
        <authorList>
            <person name="Vera-Ponce De Leon A."/>
            <person name="Schneider M."/>
            <person name="Jahnes B.C."/>
            <person name="Sadowski V."/>
            <person name="Camuy-Velez L.A."/>
            <person name="Duan J."/>
            <person name="Sabree Z.L."/>
        </authorList>
    </citation>
    <scope>NUCLEOTIDE SEQUENCE [LARGE SCALE GENOMIC DNA]</scope>
    <source>
        <strain evidence="2 3">PAL227</strain>
    </source>
</reference>
<sequence>MAVSIYLSNNILRAVVGNPSTGLPGAKKEYRKVVPEGSLINGVITNQEVLKEDLLSFWNENHLPKKDVYLVVYSSKFVSKQLELPKVNKKKTEQILPLEFAEVDRYENPIYDYLIPPNKNGKSAMQEVIGVMADREMVAEYEELFSSIGITLKGITNGLTASIKAFYATKSLKEATCMIHVLDGANMESLIWVDGEYRYSSTRRLFTQRGTTEFVTEIMRHTNSTMQFYNSMKREEPLEDIYLCGFTQAEIDDADEMAREVLPGVTISSLKEGAGMSDQIINDFTHPLGGLVRMKKDVDFLARLRKDSVSVSEGEKRKKMLIPILISAALGIVLTVAAGAFYFSQSAKLSELEEYVNDPANQQTAKEYDELNRTLTGNNAVIGDGKKTEEMIASYPLLNTKIEKTILAANSGAVTGEITSYKGETGELLIVVEASNVAEINNYVTRLYNTELFVDVVYNGYDENKETDGYSAVISGYLKKEAGR</sequence>
<feature type="transmembrane region" description="Helical" evidence="1">
    <location>
        <begin position="320"/>
        <end position="343"/>
    </location>
</feature>
<proteinExistence type="predicted"/>
<protein>
    <recommendedName>
        <fullName evidence="4">Type IV pilus assembly protein PilM</fullName>
    </recommendedName>
</protein>
<dbReference type="Proteomes" id="UP001523565">
    <property type="component" value="Unassembled WGS sequence"/>
</dbReference>
<gene>
    <name evidence="2" type="ORF">NK118_11955</name>
</gene>
<dbReference type="RefSeq" id="WP_262069845.1">
    <property type="nucleotide sequence ID" value="NZ_JAMXOC010000020.1"/>
</dbReference>
<evidence type="ECO:0008006" key="4">
    <source>
        <dbReference type="Google" id="ProtNLM"/>
    </source>
</evidence>
<dbReference type="EMBL" id="JAMZFV010000020">
    <property type="protein sequence ID" value="MCP1110964.1"/>
    <property type="molecule type" value="Genomic_DNA"/>
</dbReference>
<keyword evidence="1" id="KW-0812">Transmembrane</keyword>
<accession>A0ABT1EJT2</accession>
<comment type="caution">
    <text evidence="2">The sequence shown here is derived from an EMBL/GenBank/DDBJ whole genome shotgun (WGS) entry which is preliminary data.</text>
</comment>
<name>A0ABT1EJT2_9FIRM</name>
<evidence type="ECO:0000256" key="1">
    <source>
        <dbReference type="SAM" id="Phobius"/>
    </source>
</evidence>
<evidence type="ECO:0000313" key="2">
    <source>
        <dbReference type="EMBL" id="MCP1110964.1"/>
    </source>
</evidence>
<keyword evidence="1" id="KW-1133">Transmembrane helix</keyword>
<organism evidence="2 3">
    <name type="scientific">Ohessyouella blattaphilus</name>
    <dbReference type="NCBI Taxonomy" id="2949333"/>
    <lineage>
        <taxon>Bacteria</taxon>
        <taxon>Bacillati</taxon>
        <taxon>Bacillota</taxon>
        <taxon>Clostridia</taxon>
        <taxon>Lachnospirales</taxon>
        <taxon>Lachnospiraceae</taxon>
        <taxon>Ohessyouella</taxon>
    </lineage>
</organism>
<keyword evidence="1" id="KW-0472">Membrane</keyword>